<dbReference type="GO" id="GO:0006508">
    <property type="term" value="P:proteolysis"/>
    <property type="evidence" value="ECO:0007669"/>
    <property type="project" value="InterPro"/>
</dbReference>
<dbReference type="Gene3D" id="3.40.50.200">
    <property type="entry name" value="Peptidase S8/S53 domain"/>
    <property type="match status" value="1"/>
</dbReference>
<accession>A0A2G8RKK2</accession>
<organism evidence="1 2">
    <name type="scientific">Puniceibacterium antarcticum</name>
    <dbReference type="NCBI Taxonomy" id="1206336"/>
    <lineage>
        <taxon>Bacteria</taxon>
        <taxon>Pseudomonadati</taxon>
        <taxon>Pseudomonadota</taxon>
        <taxon>Alphaproteobacteria</taxon>
        <taxon>Rhodobacterales</taxon>
        <taxon>Paracoccaceae</taxon>
        <taxon>Puniceibacterium</taxon>
    </lineage>
</organism>
<reference evidence="1 2" key="1">
    <citation type="submission" date="2013-09" db="EMBL/GenBank/DDBJ databases">
        <title>Genome sequencing of Phaeobacter antarcticus sp. nov. SM1211.</title>
        <authorList>
            <person name="Zhang X.-Y."/>
            <person name="Liu C."/>
            <person name="Chen X.-L."/>
            <person name="Xie B.-B."/>
            <person name="Qin Q.-L."/>
            <person name="Rong J.-C."/>
            <person name="Zhang Y.-Z."/>
        </authorList>
    </citation>
    <scope>NUCLEOTIDE SEQUENCE [LARGE SCALE GENOMIC DNA]</scope>
    <source>
        <strain evidence="1 2">SM1211</strain>
    </source>
</reference>
<dbReference type="OrthoDB" id="8010691at2"/>
<evidence type="ECO:0000313" key="1">
    <source>
        <dbReference type="EMBL" id="PIL22095.1"/>
    </source>
</evidence>
<dbReference type="InterPro" id="IPR036852">
    <property type="entry name" value="Peptidase_S8/S53_dom_sf"/>
</dbReference>
<evidence type="ECO:0000313" key="2">
    <source>
        <dbReference type="Proteomes" id="UP000231259"/>
    </source>
</evidence>
<evidence type="ECO:0008006" key="3">
    <source>
        <dbReference type="Google" id="ProtNLM"/>
    </source>
</evidence>
<dbReference type="Proteomes" id="UP000231259">
    <property type="component" value="Unassembled WGS sequence"/>
</dbReference>
<dbReference type="AlphaFoldDB" id="A0A2G8RKK2"/>
<name>A0A2G8RKK2_9RHOB</name>
<dbReference type="GO" id="GO:0004252">
    <property type="term" value="F:serine-type endopeptidase activity"/>
    <property type="evidence" value="ECO:0007669"/>
    <property type="project" value="InterPro"/>
</dbReference>
<sequence>MYGPRETRIDRYTGPYERWVFSQELGRSFAFPAIRDGELRYMTALMERGGTLSNCELSDLRIPPLWAGLPKPEVVPFAFRVDTAPDDVGLSRAMSRLGGPRVRMNFPVDPAAWTAEYDAGAASQGWTHDRPVPSVVIGVIDDGLPFAHRAFLNGQGQTRVSNVWLQAARAEPSAAVPFGRELTNGQIDALRTAHLPHERAIYRAAGAVDAGLPELGGALRHHGTHGGHMAGIAAGNDPFVGASPLPDGAWIVGVQLPNTVAWDTSGFGKEAYMLAALHYIFDRADRIAEGFGVGMLPLVVNFSYGWSANGHDGQTGIERAMEDLLTARRARQSQTAIVMPTGNNFAQDMHAAIPPERLGGPFRVGWQILPDDRTSSYLEIWWPEGFDAKGWRVEIAPPEGHGLDRPALLSVTADPALAGGDPRRFDEIEQGGQNIGQISADRHLGRRWRVMLALIPTVTVSGDPRRAPAGRWTVTLWPGSNVPQDPVEIWVQRDDDPVALHTFGRQSRLVDMAAEGATPSVVTGFGCYNGIGSAPSVTRVAGHCGTSGSPAAYSGAGRLGFTSDGVVTRGVVPTLSAVSDQGPARPGLPSIGVLSGSGARLQGTSAAAASVTRLMAASVASGGALFDAMTPIPQSETDARRTARQGSALAPAVCGRRFEG</sequence>
<dbReference type="EMBL" id="AWWI01000016">
    <property type="protein sequence ID" value="PIL22095.1"/>
    <property type="molecule type" value="Genomic_DNA"/>
</dbReference>
<proteinExistence type="predicted"/>
<gene>
    <name evidence="1" type="ORF">P775_01105</name>
</gene>
<dbReference type="RefSeq" id="WP_099909218.1">
    <property type="nucleotide sequence ID" value="NZ_AWWI01000016.1"/>
</dbReference>
<keyword evidence="2" id="KW-1185">Reference proteome</keyword>
<dbReference type="SUPFAM" id="SSF52743">
    <property type="entry name" value="Subtilisin-like"/>
    <property type="match status" value="1"/>
</dbReference>
<dbReference type="Gene3D" id="2.60.120.1290">
    <property type="match status" value="1"/>
</dbReference>
<comment type="caution">
    <text evidence="1">The sequence shown here is derived from an EMBL/GenBank/DDBJ whole genome shotgun (WGS) entry which is preliminary data.</text>
</comment>
<protein>
    <recommendedName>
        <fullName evidence="3">Peptidase S8/S53 domain-containing protein</fullName>
    </recommendedName>
</protein>